<keyword evidence="3" id="KW-0460">Magnesium</keyword>
<keyword evidence="1" id="KW-0808">Transferase</keyword>
<dbReference type="EMBL" id="AFBN01000047">
    <property type="protein sequence ID" value="EGF56072.1"/>
    <property type="molecule type" value="Genomic_DNA"/>
</dbReference>
<dbReference type="PIRSF" id="PIRSF004983">
    <property type="entry name" value="MenD"/>
    <property type="match status" value="1"/>
</dbReference>
<dbReference type="HOGENOM" id="CLU_006051_3_0_10"/>
<evidence type="ECO:0000313" key="8">
    <source>
        <dbReference type="Proteomes" id="UP000003416"/>
    </source>
</evidence>
<evidence type="ECO:0000256" key="2">
    <source>
        <dbReference type="ARBA" id="ARBA00022723"/>
    </source>
</evidence>
<dbReference type="GeneID" id="86049990"/>
<dbReference type="InterPro" id="IPR004433">
    <property type="entry name" value="MenaQ_synth_MenD"/>
</dbReference>
<dbReference type="RefSeq" id="WP_009125729.1">
    <property type="nucleotide sequence ID" value="NZ_GL882644.1"/>
</dbReference>
<comment type="caution">
    <text evidence="7">The sequence shown here is derived from an EMBL/GenBank/DDBJ whole genome shotgun (WGS) entry which is preliminary data.</text>
</comment>
<dbReference type="Pfam" id="PF02776">
    <property type="entry name" value="TPP_enzyme_N"/>
    <property type="match status" value="1"/>
</dbReference>
<dbReference type="InterPro" id="IPR012001">
    <property type="entry name" value="Thiamin_PyroP_enz_TPP-bd_dom"/>
</dbReference>
<protein>
    <submittedName>
        <fullName evidence="7">Putative 2-succinyl-5-enolpyruvyl-6-hydroxy-3-cyclohexene-1-carboxylic-acid synthase</fullName>
    </submittedName>
</protein>
<gene>
    <name evidence="7" type="ORF">HMPREF9446_02474</name>
</gene>
<reference evidence="7 8" key="1">
    <citation type="submission" date="2011-02" db="EMBL/GenBank/DDBJ databases">
        <authorList>
            <person name="Weinstock G."/>
            <person name="Sodergren E."/>
            <person name="Clifton S."/>
            <person name="Fulton L."/>
            <person name="Fulton B."/>
            <person name="Courtney L."/>
            <person name="Fronick C."/>
            <person name="Harrison M."/>
            <person name="Strong C."/>
            <person name="Farmer C."/>
            <person name="Delahaunty K."/>
            <person name="Markovic C."/>
            <person name="Hall O."/>
            <person name="Minx P."/>
            <person name="Tomlinson C."/>
            <person name="Mitreva M."/>
            <person name="Hou S."/>
            <person name="Chen J."/>
            <person name="Wollam A."/>
            <person name="Pepin K.H."/>
            <person name="Johnson M."/>
            <person name="Bhonagiri V."/>
            <person name="Zhang X."/>
            <person name="Suruliraj S."/>
            <person name="Warren W."/>
            <person name="Chinwalla A."/>
            <person name="Mardis E.R."/>
            <person name="Wilson R.K."/>
        </authorList>
    </citation>
    <scope>NUCLEOTIDE SEQUENCE [LARGE SCALE GENOMIC DNA]</scope>
    <source>
        <strain evidence="7 8">YIT 12057</strain>
    </source>
</reference>
<dbReference type="GO" id="GO:0046872">
    <property type="term" value="F:metal ion binding"/>
    <property type="evidence" value="ECO:0007669"/>
    <property type="project" value="UniProtKB-KW"/>
</dbReference>
<evidence type="ECO:0000256" key="4">
    <source>
        <dbReference type="ARBA" id="ARBA00023052"/>
    </source>
</evidence>
<evidence type="ECO:0000259" key="6">
    <source>
        <dbReference type="Pfam" id="PF02776"/>
    </source>
</evidence>
<keyword evidence="2" id="KW-0479">Metal-binding</keyword>
<proteinExistence type="predicted"/>
<dbReference type="STRING" id="763034.HMPREF9446_02474"/>
<keyword evidence="5" id="KW-0464">Manganese</keyword>
<name>F3PUK1_9BACE</name>
<evidence type="ECO:0000256" key="3">
    <source>
        <dbReference type="ARBA" id="ARBA00022842"/>
    </source>
</evidence>
<dbReference type="NCBIfam" id="TIGR00173">
    <property type="entry name" value="menD"/>
    <property type="match status" value="1"/>
</dbReference>
<dbReference type="CDD" id="cd07037">
    <property type="entry name" value="TPP_PYR_MenD"/>
    <property type="match status" value="1"/>
</dbReference>
<keyword evidence="4" id="KW-0786">Thiamine pyrophosphate</keyword>
<dbReference type="Proteomes" id="UP000003416">
    <property type="component" value="Unassembled WGS sequence"/>
</dbReference>
<dbReference type="GO" id="GO:0009234">
    <property type="term" value="P:menaquinone biosynthetic process"/>
    <property type="evidence" value="ECO:0007669"/>
    <property type="project" value="InterPro"/>
</dbReference>
<dbReference type="AlphaFoldDB" id="F3PUK1"/>
<dbReference type="eggNOG" id="COG1165">
    <property type="taxonomic scope" value="Bacteria"/>
</dbReference>
<feature type="domain" description="Thiamine pyrophosphate enzyme N-terminal TPP-binding" evidence="6">
    <location>
        <begin position="11"/>
        <end position="110"/>
    </location>
</feature>
<sequence>MFSDNKMVLQLLSLLKQYGISRIVVSPGSRHFAFVHSLEADDYFKLYSVVDERSAAFFALGLIQQTGEIVAVTCSSGTACMNYGSGIVEAFYQRLPLLVLSSDRLPQFLNQLEDQMYDQLDTFTHCTKYQGQLPVISNSIDEWYCNRIINEAMLELTHHGNGPVHLNIPFEAHNSDKFETKEIPLVRKINLSTSELTSEQWQVYSGKLKGKKVMIVWGQSVTMTKEMEEAVTKFCNNFDAIILTDKMSNCHHPYAINNTTVVLGILRPMERLNLMPDIVITIGGNYIFNNELKAYLRGSNVKHWQVGKEDKVCDPFRKLTEIFEMDESFFFRVITNNCSFSHRGEYAKSWIDISQLPALPTPTYNELYAIGALMNNLPKNVDLQLANSCTIRMAHFFPIDASIRVNCNRGVNGIDGSMSTAVGFAADNLRTTFYVTGDLSFFYDMNSLWVRHLSKKMRIMLVNNGGGAIMYAPLSDETRKTLPAHIGAGHAMSARGWVESVGFKYLSAHNKNEVDETIKVFCDVTIEQPIFLEVFTTINTDVNSIKEYYATINRKTYAEKILIEVRNIAKRILNK</sequence>
<dbReference type="SUPFAM" id="SSF52518">
    <property type="entry name" value="Thiamin diphosphate-binding fold (THDP-binding)"/>
    <property type="match status" value="2"/>
</dbReference>
<dbReference type="GO" id="GO:0070204">
    <property type="term" value="F:2-succinyl-5-enolpyruvyl-6-hydroxy-3-cyclohexene-1-carboxylic-acid synthase activity"/>
    <property type="evidence" value="ECO:0007669"/>
    <property type="project" value="InterPro"/>
</dbReference>
<dbReference type="PANTHER" id="PTHR42916:SF1">
    <property type="entry name" value="PROTEIN PHYLLO, CHLOROPLASTIC"/>
    <property type="match status" value="1"/>
</dbReference>
<evidence type="ECO:0000256" key="5">
    <source>
        <dbReference type="ARBA" id="ARBA00023211"/>
    </source>
</evidence>
<dbReference type="PANTHER" id="PTHR42916">
    <property type="entry name" value="2-SUCCINYL-5-ENOLPYRUVYL-6-HYDROXY-3-CYCLOHEXENE-1-CARBOXYLATE SYNTHASE"/>
    <property type="match status" value="1"/>
</dbReference>
<evidence type="ECO:0000313" key="7">
    <source>
        <dbReference type="EMBL" id="EGF56072.1"/>
    </source>
</evidence>
<dbReference type="Gene3D" id="3.40.50.1220">
    <property type="entry name" value="TPP-binding domain"/>
    <property type="match status" value="1"/>
</dbReference>
<dbReference type="GO" id="GO:0030976">
    <property type="term" value="F:thiamine pyrophosphate binding"/>
    <property type="evidence" value="ECO:0007669"/>
    <property type="project" value="InterPro"/>
</dbReference>
<organism evidence="7 8">
    <name type="scientific">Bacteroides fluxus YIT 12057</name>
    <dbReference type="NCBI Taxonomy" id="763034"/>
    <lineage>
        <taxon>Bacteria</taxon>
        <taxon>Pseudomonadati</taxon>
        <taxon>Bacteroidota</taxon>
        <taxon>Bacteroidia</taxon>
        <taxon>Bacteroidales</taxon>
        <taxon>Bacteroidaceae</taxon>
        <taxon>Bacteroides</taxon>
    </lineage>
</organism>
<accession>F3PUK1</accession>
<evidence type="ECO:0000256" key="1">
    <source>
        <dbReference type="ARBA" id="ARBA00022679"/>
    </source>
</evidence>
<keyword evidence="8" id="KW-1185">Reference proteome</keyword>
<dbReference type="InterPro" id="IPR029061">
    <property type="entry name" value="THDP-binding"/>
</dbReference>
<dbReference type="Gene3D" id="3.40.50.970">
    <property type="match status" value="2"/>
</dbReference>